<dbReference type="RefSeq" id="WP_085888256.1">
    <property type="nucleotide sequence ID" value="NZ_FWFN01000004.1"/>
</dbReference>
<accession>A0A1X6ZCK2</accession>
<dbReference type="AlphaFoldDB" id="A0A1X6ZCK2"/>
<gene>
    <name evidence="3" type="ORF">PSM7751_02198</name>
</gene>
<evidence type="ECO:0000313" key="4">
    <source>
        <dbReference type="Proteomes" id="UP000193963"/>
    </source>
</evidence>
<evidence type="ECO:0000256" key="1">
    <source>
        <dbReference type="SAM" id="Phobius"/>
    </source>
</evidence>
<dbReference type="OrthoDB" id="9147113at2"/>
<organism evidence="3 4">
    <name type="scientific">Pseudooceanicola marinus</name>
    <dbReference type="NCBI Taxonomy" id="396013"/>
    <lineage>
        <taxon>Bacteria</taxon>
        <taxon>Pseudomonadati</taxon>
        <taxon>Pseudomonadota</taxon>
        <taxon>Alphaproteobacteria</taxon>
        <taxon>Rhodobacterales</taxon>
        <taxon>Paracoccaceae</taxon>
        <taxon>Pseudooceanicola</taxon>
    </lineage>
</organism>
<keyword evidence="1" id="KW-0812">Transmembrane</keyword>
<keyword evidence="4" id="KW-1185">Reference proteome</keyword>
<feature type="transmembrane region" description="Helical" evidence="1">
    <location>
        <begin position="12"/>
        <end position="30"/>
    </location>
</feature>
<evidence type="ECO:0000313" key="3">
    <source>
        <dbReference type="EMBL" id="SLN47055.1"/>
    </source>
</evidence>
<dbReference type="EMBL" id="FWFN01000004">
    <property type="protein sequence ID" value="SLN47055.1"/>
    <property type="molecule type" value="Genomic_DNA"/>
</dbReference>
<dbReference type="InterPro" id="IPR021478">
    <property type="entry name" value="DUF3131"/>
</dbReference>
<feature type="domain" description="DUF3131" evidence="2">
    <location>
        <begin position="88"/>
        <end position="452"/>
    </location>
</feature>
<name>A0A1X6ZCK2_9RHOB</name>
<keyword evidence="1" id="KW-0472">Membrane</keyword>
<dbReference type="Pfam" id="PF11329">
    <property type="entry name" value="DUF3131"/>
    <property type="match status" value="1"/>
</dbReference>
<sequence>MSFRQNLTRARGHIVFLVALVCGLILVLQLEKLGEPPATNAVESDGADTVAAAPEIAAPLPEDPMQPFEDLEPLPLRDPAPLSETDEEYARIAWSYFRNNTNEETGLVNSVDNYPSTTMWETGSYLVAVLSAERLDLISAEEAHNRIARVLDSLASLRLFDDTLPNKAYHARTLELVNYANEPVELGLGWSALDIARVVATLGLVERNHPELSGAVEALIDTWALERMVEDGELIGMNVVEGTPRPNQEGRVGYEQYAAKGMMLFGFDTYRAYDVRPQLMVQEVLGQPIPVDTRLHRATTPAFVVSEPYLFDGLEFGFDARSHRFASAIYRAQEARHAETGQFTAVTESHLNEAPYFAYSTVWGGGAPWAVLTFQGERIDSKRTVATKAAFGWDALFGTEYTAALVAEIAETAQAGKGWPEGIYEQTGEVNTSTTTNTNAVVLAALSFKATGPLMRDPE</sequence>
<reference evidence="4" key="1">
    <citation type="submission" date="2017-03" db="EMBL/GenBank/DDBJ databases">
        <authorList>
            <person name="Rodrigo-Torres L."/>
            <person name="Arahal R.D."/>
            <person name="Lucena T."/>
        </authorList>
    </citation>
    <scope>NUCLEOTIDE SEQUENCE [LARGE SCALE GENOMIC DNA]</scope>
    <source>
        <strain evidence="4">CECT 7751</strain>
    </source>
</reference>
<dbReference type="Proteomes" id="UP000193963">
    <property type="component" value="Unassembled WGS sequence"/>
</dbReference>
<dbReference type="Gene3D" id="1.50.10.140">
    <property type="match status" value="1"/>
</dbReference>
<proteinExistence type="predicted"/>
<keyword evidence="1" id="KW-1133">Transmembrane helix</keyword>
<evidence type="ECO:0000259" key="2">
    <source>
        <dbReference type="Pfam" id="PF11329"/>
    </source>
</evidence>
<protein>
    <recommendedName>
        <fullName evidence="2">DUF3131 domain-containing protein</fullName>
    </recommendedName>
</protein>